<feature type="compositionally biased region" description="Pro residues" evidence="1">
    <location>
        <begin position="590"/>
        <end position="609"/>
    </location>
</feature>
<feature type="domain" description="HTH myb-type" evidence="4">
    <location>
        <begin position="759"/>
        <end position="806"/>
    </location>
</feature>
<evidence type="ECO:0000313" key="5">
    <source>
        <dbReference type="EMBL" id="OJA17647.1"/>
    </source>
</evidence>
<feature type="region of interest" description="Disordered" evidence="1">
    <location>
        <begin position="196"/>
        <end position="278"/>
    </location>
</feature>
<dbReference type="InterPro" id="IPR017930">
    <property type="entry name" value="Myb_dom"/>
</dbReference>
<feature type="region of interest" description="Disordered" evidence="1">
    <location>
        <begin position="888"/>
        <end position="966"/>
    </location>
</feature>
<feature type="region of interest" description="Disordered" evidence="1">
    <location>
        <begin position="1406"/>
        <end position="1431"/>
    </location>
</feature>
<comment type="caution">
    <text evidence="5">The sequence shown here is derived from an EMBL/GenBank/DDBJ whole genome shotgun (WGS) entry which is preliminary data.</text>
</comment>
<evidence type="ECO:0000256" key="2">
    <source>
        <dbReference type="SAM" id="Phobius"/>
    </source>
</evidence>
<keyword evidence="2" id="KW-0812">Transmembrane</keyword>
<sequence>MSSEYLPLDLDDLVHIMSPSPAPQSATLDDPQLPLRPQSTSPEPPNDAHIQEMHINITTAQGINGRGTESTDMDLKQTSAVHPDPDQIIRQAEIISCLIEQRDMLVQQAEEQRLRWNSEKDSWARMAEALITQQAKHKNAADRDEDLERQHTLTEADNRCLRQRLHEAQSRLSVLESELSRLRPLLLMQPLTLSGSAVPAQTPRARPPRRRKKDTNTHALTTEDEDPGPEASDDNHLADPEDTTQATPKQKSHTAAASLHPLPQKRRHTQKHAPRVLTADARTEHLLLAAKRIGRQRTGILAGLTHTLDRRRDESTVVATPKTPKRTAAVPPGPGYVYLNSPMRPGAVPVLVPAYPHHLLQTPSSSKTAVSASSSTQQQKQQQARNQNPPPTPLDSLLSAARSMMNNDEDEEETVTGTRRSRSSDVPDSPIPKRRRIARDKVSALRDHAIDQGAARQSSSSAPAGSSSTATIGRVRSGLDVLADQAAAFSSQDQQSHLEPRSRAKGKGKEMAPAPLDKLQAQTHLREKSKSKKKQSVPDVISKRPRSIRPSPLPRATVTDWGAGPPSLRPVQWAEGPAQGHGSTREIASTPPPPNPMRTTTPTPPAPPEPVDEVMLDPYSSDAAPSPIPPAEPSPTSNVDAPSSQSIFHDPFLVPPTSPHDSSLATDAVAPPFALHQRAATTPANSSWGDAPLDPQAHPRHETAPGSTTAGSTDSVADSTASGSGPAIGTGSMASMKNKEVARVTGQDAPKRQRSPYVKWSKEEDDLLAQAVAKYGQKWDLVQKALPSRGYHQVRQRWLRKLGVFDSKPDLSSFQTGNVSSGSRLGETQGSPGPTEPPPNPKLGLAPLSTKRGCHIATTMTSPQSQNKVLASFSFAPTDLSAARVDWNRHAGDTPGHKERSSDKDKHPEPRDGVSAIPLAPNSSRAGIGGGTKFERSKNAFPGAIPREDLSTDTTTRTAQSNKAITTTHPEMVTRTVIGPPEFFYSKGNPSYFSETRVLPKFWTKHVHFSGKVYFHSRRFNLVTPDDIREHLILEKVERAWKEDMSKFKKVIDPEELPYCEHVVTLPPLDSPDPVDVYHVATGLKRVLRMNGDEVAEQPKELFWKHLESYSMHYSLLPWDFEVEFLNAITFGANDRQESTQNAVIPAIIWHIARVMTEVEKSRTRYHWGTSENRIYRDVAIPEPSRLEMILTLPLFGAHSMYRTRLQGTRVKGAVYLPDFQKLMQQFLDEWADSNLLATVFVSANVAFLAVPGINALQKTASLSSSLFAMMSIIVGVHHVWRHRGKVDALYQDAASIALNSCFLSLPVVSLLWSVLCFTIAIASFCIQGTNMTGEILLVTLLGLLGFFASVTLLFFWHIWRSPRRNEIEEDFNMDTRLNVDPPKRLHKAGVAVQDLIKSLKWRRGHAQHGENGGDSNTKEATDDVVPGNTS</sequence>
<dbReference type="PROSITE" id="PS51294">
    <property type="entry name" value="HTH_MYB"/>
    <property type="match status" value="1"/>
</dbReference>
<feature type="compositionally biased region" description="Polar residues" evidence="1">
    <location>
        <begin position="638"/>
        <end position="647"/>
    </location>
</feature>
<dbReference type="Proteomes" id="UP000183567">
    <property type="component" value="Unassembled WGS sequence"/>
</dbReference>
<feature type="compositionally biased region" description="Acidic residues" evidence="1">
    <location>
        <begin position="222"/>
        <end position="232"/>
    </location>
</feature>
<name>A0A1J8QAF4_9AGAM</name>
<feature type="compositionally biased region" description="Low complexity" evidence="1">
    <location>
        <begin position="362"/>
        <end position="387"/>
    </location>
</feature>
<dbReference type="EMBL" id="LVVM01001887">
    <property type="protein sequence ID" value="OJA17647.1"/>
    <property type="molecule type" value="Genomic_DNA"/>
</dbReference>
<dbReference type="CDD" id="cd00167">
    <property type="entry name" value="SANT"/>
    <property type="match status" value="1"/>
</dbReference>
<protein>
    <submittedName>
        <fullName evidence="5">Uncharacterized protein</fullName>
    </submittedName>
</protein>
<keyword evidence="2" id="KW-0472">Membrane</keyword>
<evidence type="ECO:0000313" key="6">
    <source>
        <dbReference type="Proteomes" id="UP000183567"/>
    </source>
</evidence>
<dbReference type="Gene3D" id="1.10.10.60">
    <property type="entry name" value="Homeodomain-like"/>
    <property type="match status" value="1"/>
</dbReference>
<keyword evidence="2" id="KW-1133">Transmembrane helix</keyword>
<evidence type="ECO:0000259" key="4">
    <source>
        <dbReference type="PROSITE" id="PS51294"/>
    </source>
</evidence>
<feature type="transmembrane region" description="Helical" evidence="2">
    <location>
        <begin position="1302"/>
        <end position="1330"/>
    </location>
</feature>
<proteinExistence type="predicted"/>
<feature type="compositionally biased region" description="Polar residues" evidence="1">
    <location>
        <begin position="952"/>
        <end position="966"/>
    </location>
</feature>
<reference evidence="5 6" key="1">
    <citation type="submission" date="2016-03" db="EMBL/GenBank/DDBJ databases">
        <title>Comparative genomics of the ectomycorrhizal sister species Rhizopogon vinicolor and Rhizopogon vesiculosus (Basidiomycota: Boletales) reveals a divergence of the mating type B locus.</title>
        <authorList>
            <person name="Mujic A.B."/>
            <person name="Kuo A."/>
            <person name="Tritt A."/>
            <person name="Lipzen A."/>
            <person name="Chen C."/>
            <person name="Johnson J."/>
            <person name="Sharma A."/>
            <person name="Barry K."/>
            <person name="Grigoriev I.V."/>
            <person name="Spatafora J.W."/>
        </authorList>
    </citation>
    <scope>NUCLEOTIDE SEQUENCE [LARGE SCALE GENOMIC DNA]</scope>
    <source>
        <strain evidence="5 6">AM-OR11-056</strain>
    </source>
</reference>
<dbReference type="Pfam" id="PF00249">
    <property type="entry name" value="Myb_DNA-binding"/>
    <property type="match status" value="1"/>
</dbReference>
<feature type="compositionally biased region" description="Basic and acidic residues" evidence="1">
    <location>
        <begin position="888"/>
        <end position="912"/>
    </location>
</feature>
<dbReference type="OrthoDB" id="2143914at2759"/>
<dbReference type="InterPro" id="IPR009057">
    <property type="entry name" value="Homeodomain-like_sf"/>
</dbReference>
<feature type="region of interest" description="Disordered" evidence="1">
    <location>
        <begin position="488"/>
        <end position="758"/>
    </location>
</feature>
<dbReference type="PROSITE" id="PS50090">
    <property type="entry name" value="MYB_LIKE"/>
    <property type="match status" value="1"/>
</dbReference>
<feature type="domain" description="Myb-like" evidence="3">
    <location>
        <begin position="759"/>
        <end position="802"/>
    </location>
</feature>
<feature type="compositionally biased region" description="Basic and acidic residues" evidence="1">
    <location>
        <begin position="496"/>
        <end position="510"/>
    </location>
</feature>
<feature type="region of interest" description="Disordered" evidence="1">
    <location>
        <begin position="15"/>
        <end position="47"/>
    </location>
</feature>
<dbReference type="SMART" id="SM00717">
    <property type="entry name" value="SANT"/>
    <property type="match status" value="1"/>
</dbReference>
<feature type="region of interest" description="Disordered" evidence="1">
    <location>
        <begin position="362"/>
        <end position="471"/>
    </location>
</feature>
<gene>
    <name evidence="5" type="ORF">AZE42_10529</name>
</gene>
<feature type="transmembrane region" description="Helical" evidence="2">
    <location>
        <begin position="1261"/>
        <end position="1281"/>
    </location>
</feature>
<evidence type="ECO:0000256" key="1">
    <source>
        <dbReference type="SAM" id="MobiDB-lite"/>
    </source>
</evidence>
<feature type="compositionally biased region" description="Polar residues" evidence="1">
    <location>
        <begin position="810"/>
        <end position="831"/>
    </location>
</feature>
<dbReference type="InterPro" id="IPR001005">
    <property type="entry name" value="SANT/Myb"/>
</dbReference>
<dbReference type="SUPFAM" id="SSF46689">
    <property type="entry name" value="Homeodomain-like"/>
    <property type="match status" value="1"/>
</dbReference>
<feature type="compositionally biased region" description="Low complexity" evidence="1">
    <location>
        <begin position="454"/>
        <end position="470"/>
    </location>
</feature>
<feature type="region of interest" description="Disordered" evidence="1">
    <location>
        <begin position="807"/>
        <end position="848"/>
    </location>
</feature>
<feature type="compositionally biased region" description="Basic and acidic residues" evidence="1">
    <location>
        <begin position="439"/>
        <end position="450"/>
    </location>
</feature>
<evidence type="ECO:0000259" key="3">
    <source>
        <dbReference type="PROSITE" id="PS50090"/>
    </source>
</evidence>
<accession>A0A1J8QAF4</accession>
<feature type="transmembrane region" description="Helical" evidence="2">
    <location>
        <begin position="1336"/>
        <end position="1357"/>
    </location>
</feature>
<organism evidence="5 6">
    <name type="scientific">Rhizopogon vesiculosus</name>
    <dbReference type="NCBI Taxonomy" id="180088"/>
    <lineage>
        <taxon>Eukaryota</taxon>
        <taxon>Fungi</taxon>
        <taxon>Dikarya</taxon>
        <taxon>Basidiomycota</taxon>
        <taxon>Agaricomycotina</taxon>
        <taxon>Agaricomycetes</taxon>
        <taxon>Agaricomycetidae</taxon>
        <taxon>Boletales</taxon>
        <taxon>Suillineae</taxon>
        <taxon>Rhizopogonaceae</taxon>
        <taxon>Rhizopogon</taxon>
    </lineage>
</organism>
<keyword evidence="6" id="KW-1185">Reference proteome</keyword>
<feature type="compositionally biased region" description="Polar residues" evidence="1">
    <location>
        <begin position="243"/>
        <end position="255"/>
    </location>
</feature>
<feature type="compositionally biased region" description="Basic residues" evidence="1">
    <location>
        <begin position="263"/>
        <end position="274"/>
    </location>
</feature>
<feature type="compositionally biased region" description="Polar residues" evidence="1">
    <location>
        <begin position="679"/>
        <end position="688"/>
    </location>
</feature>
<feature type="compositionally biased region" description="Polar residues" evidence="1">
    <location>
        <begin position="705"/>
        <end position="723"/>
    </location>
</feature>
<dbReference type="STRING" id="180088.A0A1J8QAF4"/>